<accession>D8TJX7</accession>
<dbReference type="Proteomes" id="UP000001058">
    <property type="component" value="Unassembled WGS sequence"/>
</dbReference>
<dbReference type="KEGG" id="vcn:VOLCADRAFT_87007"/>
<keyword evidence="2" id="KW-0472">Membrane</keyword>
<dbReference type="AlphaFoldDB" id="D8TJX7"/>
<organism evidence="5">
    <name type="scientific">Volvox carteri f. nagariensis</name>
    <dbReference type="NCBI Taxonomy" id="3068"/>
    <lineage>
        <taxon>Eukaryota</taxon>
        <taxon>Viridiplantae</taxon>
        <taxon>Chlorophyta</taxon>
        <taxon>core chlorophytes</taxon>
        <taxon>Chlorophyceae</taxon>
        <taxon>CS clade</taxon>
        <taxon>Chlamydomonadales</taxon>
        <taxon>Volvocaceae</taxon>
        <taxon>Volvox</taxon>
    </lineage>
</organism>
<protein>
    <recommendedName>
        <fullName evidence="6">Transmembrane protein</fullName>
    </recommendedName>
</protein>
<evidence type="ECO:0000256" key="3">
    <source>
        <dbReference type="SAM" id="SignalP"/>
    </source>
</evidence>
<evidence type="ECO:0000256" key="1">
    <source>
        <dbReference type="SAM" id="MobiDB-lite"/>
    </source>
</evidence>
<feature type="region of interest" description="Disordered" evidence="1">
    <location>
        <begin position="81"/>
        <end position="128"/>
    </location>
</feature>
<keyword evidence="5" id="KW-1185">Reference proteome</keyword>
<dbReference type="RefSeq" id="XP_002946922.1">
    <property type="nucleotide sequence ID" value="XM_002946876.1"/>
</dbReference>
<evidence type="ECO:0000313" key="5">
    <source>
        <dbReference type="Proteomes" id="UP000001058"/>
    </source>
</evidence>
<evidence type="ECO:0000313" key="4">
    <source>
        <dbReference type="EMBL" id="EFJ52148.1"/>
    </source>
</evidence>
<feature type="signal peptide" evidence="3">
    <location>
        <begin position="1"/>
        <end position="31"/>
    </location>
</feature>
<evidence type="ECO:0000256" key="2">
    <source>
        <dbReference type="SAM" id="Phobius"/>
    </source>
</evidence>
<keyword evidence="3" id="KW-0732">Signal</keyword>
<gene>
    <name evidence="4" type="ORF">VOLCADRAFT_87007</name>
</gene>
<evidence type="ECO:0008006" key="6">
    <source>
        <dbReference type="Google" id="ProtNLM"/>
    </source>
</evidence>
<dbReference type="GeneID" id="9618254"/>
<feature type="chain" id="PRO_5003123643" description="Transmembrane protein" evidence="3">
    <location>
        <begin position="32"/>
        <end position="168"/>
    </location>
</feature>
<name>D8TJX7_VOLCA</name>
<keyword evidence="2" id="KW-1133">Transmembrane helix</keyword>
<sequence>MSSISKQRKAVFVLVLLAAVAFAASWNATEAQNSQVFRAGKIAHLGPQLSVGRPTRPPKGALPLRSPILAALKGQLRSASSLLANSNHEAPPPDESSPQYSQEIYPPETEDDASVKRPQHASPMTGSSGRGPILYNGLAYHIGGTSPATMLASAAVGIACMMLLVAGS</sequence>
<keyword evidence="2" id="KW-0812">Transmembrane</keyword>
<proteinExistence type="predicted"/>
<reference evidence="4 5" key="1">
    <citation type="journal article" date="2010" name="Science">
        <title>Genomic analysis of organismal complexity in the multicellular green alga Volvox carteri.</title>
        <authorList>
            <person name="Prochnik S.E."/>
            <person name="Umen J."/>
            <person name="Nedelcu A.M."/>
            <person name="Hallmann A."/>
            <person name="Miller S.M."/>
            <person name="Nishii I."/>
            <person name="Ferris P."/>
            <person name="Kuo A."/>
            <person name="Mitros T."/>
            <person name="Fritz-Laylin L.K."/>
            <person name="Hellsten U."/>
            <person name="Chapman J."/>
            <person name="Simakov O."/>
            <person name="Rensing S.A."/>
            <person name="Terry A."/>
            <person name="Pangilinan J."/>
            <person name="Kapitonov V."/>
            <person name="Jurka J."/>
            <person name="Salamov A."/>
            <person name="Shapiro H."/>
            <person name="Schmutz J."/>
            <person name="Grimwood J."/>
            <person name="Lindquist E."/>
            <person name="Lucas S."/>
            <person name="Grigoriev I.V."/>
            <person name="Schmitt R."/>
            <person name="Kirk D."/>
            <person name="Rokhsar D.S."/>
        </authorList>
    </citation>
    <scope>NUCLEOTIDE SEQUENCE [LARGE SCALE GENOMIC DNA]</scope>
    <source>
        <strain evidence="5">f. Nagariensis / Eve</strain>
    </source>
</reference>
<dbReference type="InParanoid" id="D8TJX7"/>
<dbReference type="EMBL" id="GL378325">
    <property type="protein sequence ID" value="EFJ52148.1"/>
    <property type="molecule type" value="Genomic_DNA"/>
</dbReference>
<feature type="transmembrane region" description="Helical" evidence="2">
    <location>
        <begin position="148"/>
        <end position="166"/>
    </location>
</feature>